<dbReference type="EMBL" id="FJOG01000049">
    <property type="protein sequence ID" value="CZR68017.1"/>
    <property type="molecule type" value="Genomic_DNA"/>
</dbReference>
<protein>
    <submittedName>
        <fullName evidence="2">Related to tol protein</fullName>
    </submittedName>
</protein>
<dbReference type="STRING" id="576137.A0A1L7XSS6"/>
<keyword evidence="3" id="KW-1185">Reference proteome</keyword>
<evidence type="ECO:0000259" key="1">
    <source>
        <dbReference type="Pfam" id="PF06985"/>
    </source>
</evidence>
<reference evidence="2 3" key="1">
    <citation type="submission" date="2016-03" db="EMBL/GenBank/DDBJ databases">
        <authorList>
            <person name="Ploux O."/>
        </authorList>
    </citation>
    <scope>NUCLEOTIDE SEQUENCE [LARGE SCALE GENOMIC DNA]</scope>
    <source>
        <strain evidence="2 3">UAMH 11012</strain>
    </source>
</reference>
<feature type="non-terminal residue" evidence="2">
    <location>
        <position position="1"/>
    </location>
</feature>
<accession>A0A1L7XSS6</accession>
<dbReference type="OrthoDB" id="2958217at2759"/>
<sequence>KEARYAALSYVWGFKPELWLVKDTEGYLQTADSIVPANERIPRTIRDALTFCRKINIPYIWVDSFCIIQDCKKDQAIEIPRMFEIYSQATVTLVAISASSSRDPLPGVTPNTRLWHQYHGTVKGLELITCYPSLVTEIEQSTWFTRGWTLQEAAFSKSLIFFTQNQAIFLCRQSMFCEDTVWEGSNVEAKSPLANRPTPASGIPMSLMLLGIQARYFDRGFFSILEQFTERRLAEDSDALKAVDAIIQMISKDKEHGSQCLFGMPEKHFGAALGWTFRKGHMLGPLSRRKMFPSWSWAGWKGPILWDLFHTMYDHNMDRVRDWEPSGIIETTNLDKELYEKTGKIISPVRQHPHPEQPKLSLLIDTGVLQFWTSSALLLVSRTEDENANGLPTFGIMKPNVNRWCFERLQCDPYWRSKQPDQLEFIVIAASRLKPPNPPMYKGGSWGCGTSRHKAEQEGRLIGNFHLFQRERKHWETHMQDRVVLDVMCIEWVDGIAERVQVCHSWQLDDWLEMEPKEKLIKLG</sequence>
<name>A0A1L7XSS6_9HELO</name>
<dbReference type="InterPro" id="IPR010730">
    <property type="entry name" value="HET"/>
</dbReference>
<gene>
    <name evidence="2" type="ORF">PAC_17916</name>
</gene>
<organism evidence="2 3">
    <name type="scientific">Phialocephala subalpina</name>
    <dbReference type="NCBI Taxonomy" id="576137"/>
    <lineage>
        <taxon>Eukaryota</taxon>
        <taxon>Fungi</taxon>
        <taxon>Dikarya</taxon>
        <taxon>Ascomycota</taxon>
        <taxon>Pezizomycotina</taxon>
        <taxon>Leotiomycetes</taxon>
        <taxon>Helotiales</taxon>
        <taxon>Mollisiaceae</taxon>
        <taxon>Phialocephala</taxon>
        <taxon>Phialocephala fortinii species complex</taxon>
    </lineage>
</organism>
<dbReference type="Proteomes" id="UP000184330">
    <property type="component" value="Unassembled WGS sequence"/>
</dbReference>
<evidence type="ECO:0000313" key="3">
    <source>
        <dbReference type="Proteomes" id="UP000184330"/>
    </source>
</evidence>
<evidence type="ECO:0000313" key="2">
    <source>
        <dbReference type="EMBL" id="CZR68017.1"/>
    </source>
</evidence>
<dbReference type="PANTHER" id="PTHR33112:SF12">
    <property type="entry name" value="HETEROKARYON INCOMPATIBILITY DOMAIN-CONTAINING PROTEIN"/>
    <property type="match status" value="1"/>
</dbReference>
<dbReference type="AlphaFoldDB" id="A0A1L7XSS6"/>
<feature type="domain" description="Heterokaryon incompatibility" evidence="1">
    <location>
        <begin position="5"/>
        <end position="152"/>
    </location>
</feature>
<dbReference type="PANTHER" id="PTHR33112">
    <property type="entry name" value="DOMAIN PROTEIN, PUTATIVE-RELATED"/>
    <property type="match status" value="1"/>
</dbReference>
<proteinExistence type="predicted"/>
<dbReference type="Pfam" id="PF06985">
    <property type="entry name" value="HET"/>
    <property type="match status" value="1"/>
</dbReference>